<evidence type="ECO:0000256" key="6">
    <source>
        <dbReference type="HAMAP-Rule" id="MF_01872"/>
    </source>
</evidence>
<comment type="function">
    <text evidence="6">Specifically methylates the adenine in position 37 of tRNA(1)(Val) (anticodon cmo5UAC).</text>
</comment>
<organism evidence="8 9">
    <name type="scientific">Croceivirga radicis</name>
    <dbReference type="NCBI Taxonomy" id="1929488"/>
    <lineage>
        <taxon>Bacteria</taxon>
        <taxon>Pseudomonadati</taxon>
        <taxon>Bacteroidota</taxon>
        <taxon>Flavobacteriia</taxon>
        <taxon>Flavobacteriales</taxon>
        <taxon>Flavobacteriaceae</taxon>
        <taxon>Croceivirga</taxon>
    </lineage>
</organism>
<comment type="catalytic activity">
    <reaction evidence="6">
        <text>adenosine(37) in tRNA1(Val) + S-adenosyl-L-methionine = N(6)-methyladenosine(37) in tRNA1(Val) + S-adenosyl-L-homocysteine + H(+)</text>
        <dbReference type="Rhea" id="RHEA:43160"/>
        <dbReference type="Rhea" id="RHEA-COMP:10369"/>
        <dbReference type="Rhea" id="RHEA-COMP:10370"/>
        <dbReference type="ChEBI" id="CHEBI:15378"/>
        <dbReference type="ChEBI" id="CHEBI:57856"/>
        <dbReference type="ChEBI" id="CHEBI:59789"/>
        <dbReference type="ChEBI" id="CHEBI:74411"/>
        <dbReference type="ChEBI" id="CHEBI:74449"/>
        <dbReference type="EC" id="2.1.1.223"/>
    </reaction>
</comment>
<dbReference type="SUPFAM" id="SSF53335">
    <property type="entry name" value="S-adenosyl-L-methionine-dependent methyltransferases"/>
    <property type="match status" value="1"/>
</dbReference>
<dbReference type="AlphaFoldDB" id="A0A1V6LU08"/>
<name>A0A1V6LU08_9FLAO</name>
<sequence length="238" mass="26812">MAEPFTFKQFTVHQDRCAMKIGTDGVLLGAWAPLHNQPDSILDVGTGTGIIALQLAQRSPAELIDALELDDAAYEQCVANFEASDWADRLFCYHAEFSEFVTEMDAEEYDLIVANPPFYTEQVNSGSLERDAARQESSLPFPNLLEGVAKLLTPEGGFACIIPFSEEKSFLATARNYGLYATKITHIKGNHTAPIKRSLLYLTFEEKQPLVNDLVIEKERHQYTEDYINLTKDFYLKM</sequence>
<evidence type="ECO:0000256" key="2">
    <source>
        <dbReference type="ARBA" id="ARBA00022603"/>
    </source>
</evidence>
<reference evidence="8 9" key="1">
    <citation type="submission" date="2016-12" db="EMBL/GenBank/DDBJ databases">
        <authorList>
            <person name="Song W.-J."/>
            <person name="Kurnit D.M."/>
        </authorList>
    </citation>
    <scope>NUCLEOTIDE SEQUENCE [LARGE SCALE GENOMIC DNA]</scope>
    <source>
        <strain evidence="8 9">HSG9</strain>
    </source>
</reference>
<dbReference type="InterPro" id="IPR007848">
    <property type="entry name" value="Small_mtfrase_dom"/>
</dbReference>
<feature type="domain" description="Methyltransferase small" evidence="7">
    <location>
        <begin position="39"/>
        <end position="125"/>
    </location>
</feature>
<gene>
    <name evidence="8" type="ORF">BUL40_03165</name>
</gene>
<dbReference type="GO" id="GO:0008033">
    <property type="term" value="P:tRNA processing"/>
    <property type="evidence" value="ECO:0007669"/>
    <property type="project" value="UniProtKB-UniRule"/>
</dbReference>
<dbReference type="OrthoDB" id="5383291at2"/>
<dbReference type="GO" id="GO:0005737">
    <property type="term" value="C:cytoplasm"/>
    <property type="evidence" value="ECO:0007669"/>
    <property type="project" value="UniProtKB-SubCell"/>
</dbReference>
<keyword evidence="1 6" id="KW-0963">Cytoplasm</keyword>
<dbReference type="InterPro" id="IPR002052">
    <property type="entry name" value="DNA_methylase_N6_adenine_CS"/>
</dbReference>
<dbReference type="CDD" id="cd02440">
    <property type="entry name" value="AdoMet_MTases"/>
    <property type="match status" value="1"/>
</dbReference>
<comment type="subcellular location">
    <subcellularLocation>
        <location evidence="6">Cytoplasm</location>
    </subcellularLocation>
</comment>
<keyword evidence="9" id="KW-1185">Reference proteome</keyword>
<dbReference type="Pfam" id="PF05175">
    <property type="entry name" value="MTS"/>
    <property type="match status" value="1"/>
</dbReference>
<dbReference type="RefSeq" id="WP_080318059.1">
    <property type="nucleotide sequence ID" value="NZ_MTBC01000002.1"/>
</dbReference>
<accession>A0A1V6LU08</accession>
<keyword evidence="5 6" id="KW-0819">tRNA processing</keyword>
<comment type="similarity">
    <text evidence="6">Belongs to the methyltransferase superfamily. tRNA (adenine-N(6)-)-methyltransferase family.</text>
</comment>
<protein>
    <recommendedName>
        <fullName evidence="6">tRNA1(Val) (adenine(37)-N6)-methyltransferase</fullName>
        <ecNumber evidence="6">2.1.1.223</ecNumber>
    </recommendedName>
    <alternativeName>
        <fullName evidence="6">tRNA m6A37 methyltransferase</fullName>
    </alternativeName>
</protein>
<proteinExistence type="inferred from homology"/>
<comment type="caution">
    <text evidence="8">The sequence shown here is derived from an EMBL/GenBank/DDBJ whole genome shotgun (WGS) entry which is preliminary data.</text>
</comment>
<evidence type="ECO:0000313" key="8">
    <source>
        <dbReference type="EMBL" id="OQD43628.1"/>
    </source>
</evidence>
<dbReference type="InterPro" id="IPR050210">
    <property type="entry name" value="tRNA_Adenine-N(6)_MTase"/>
</dbReference>
<dbReference type="Proteomes" id="UP000191680">
    <property type="component" value="Unassembled WGS sequence"/>
</dbReference>
<dbReference type="GO" id="GO:0016430">
    <property type="term" value="F:tRNA (adenine-N6)-methyltransferase activity"/>
    <property type="evidence" value="ECO:0007669"/>
    <property type="project" value="UniProtKB-UniRule"/>
</dbReference>
<dbReference type="InterPro" id="IPR029063">
    <property type="entry name" value="SAM-dependent_MTases_sf"/>
</dbReference>
<keyword evidence="2 6" id="KW-0489">Methyltransferase</keyword>
<dbReference type="Gene3D" id="3.40.50.150">
    <property type="entry name" value="Vaccinia Virus protein VP39"/>
    <property type="match status" value="1"/>
</dbReference>
<keyword evidence="4 6" id="KW-0949">S-adenosyl-L-methionine</keyword>
<dbReference type="EC" id="2.1.1.223" evidence="6"/>
<dbReference type="PANTHER" id="PTHR47739">
    <property type="entry name" value="TRNA1(VAL) (ADENINE(37)-N6)-METHYLTRANSFERASE"/>
    <property type="match status" value="1"/>
</dbReference>
<dbReference type="EMBL" id="MTBC01000002">
    <property type="protein sequence ID" value="OQD43628.1"/>
    <property type="molecule type" value="Genomic_DNA"/>
</dbReference>
<evidence type="ECO:0000259" key="7">
    <source>
        <dbReference type="Pfam" id="PF05175"/>
    </source>
</evidence>
<evidence type="ECO:0000256" key="5">
    <source>
        <dbReference type="ARBA" id="ARBA00022694"/>
    </source>
</evidence>
<dbReference type="GO" id="GO:0003676">
    <property type="term" value="F:nucleic acid binding"/>
    <property type="evidence" value="ECO:0007669"/>
    <property type="project" value="InterPro"/>
</dbReference>
<dbReference type="InterPro" id="IPR022882">
    <property type="entry name" value="tRNA_adenine-N6_MeTrfase"/>
</dbReference>
<keyword evidence="3 6" id="KW-0808">Transferase</keyword>
<evidence type="ECO:0000313" key="9">
    <source>
        <dbReference type="Proteomes" id="UP000191680"/>
    </source>
</evidence>
<dbReference type="GO" id="GO:0032259">
    <property type="term" value="P:methylation"/>
    <property type="evidence" value="ECO:0007669"/>
    <property type="project" value="UniProtKB-KW"/>
</dbReference>
<dbReference type="PROSITE" id="PS00092">
    <property type="entry name" value="N6_MTASE"/>
    <property type="match status" value="1"/>
</dbReference>
<evidence type="ECO:0000256" key="1">
    <source>
        <dbReference type="ARBA" id="ARBA00022490"/>
    </source>
</evidence>
<evidence type="ECO:0000256" key="3">
    <source>
        <dbReference type="ARBA" id="ARBA00022679"/>
    </source>
</evidence>
<evidence type="ECO:0000256" key="4">
    <source>
        <dbReference type="ARBA" id="ARBA00022691"/>
    </source>
</evidence>
<dbReference type="HAMAP" id="MF_01872">
    <property type="entry name" value="tRNA_methyltr_YfiC"/>
    <property type="match status" value="1"/>
</dbReference>
<dbReference type="PANTHER" id="PTHR47739:SF1">
    <property type="entry name" value="TRNA1(VAL) (ADENINE(37)-N6)-METHYLTRANSFERASE"/>
    <property type="match status" value="1"/>
</dbReference>